<dbReference type="EMBL" id="MN738834">
    <property type="protein sequence ID" value="QHT38804.1"/>
    <property type="molecule type" value="Genomic_DNA"/>
</dbReference>
<feature type="region of interest" description="Disordered" evidence="1">
    <location>
        <begin position="244"/>
        <end position="347"/>
    </location>
</feature>
<protein>
    <submittedName>
        <fullName evidence="2">Uncharacterized protein</fullName>
    </submittedName>
</protein>
<proteinExistence type="predicted"/>
<organism evidence="2">
    <name type="scientific">viral metagenome</name>
    <dbReference type="NCBI Taxonomy" id="1070528"/>
    <lineage>
        <taxon>unclassified sequences</taxon>
        <taxon>metagenomes</taxon>
        <taxon>organismal metagenomes</taxon>
    </lineage>
</organism>
<accession>A0A6C0FCQ9</accession>
<name>A0A6C0FCQ9_9ZZZZ</name>
<reference evidence="2" key="1">
    <citation type="journal article" date="2020" name="Nature">
        <title>Giant virus diversity and host interactions through global metagenomics.</title>
        <authorList>
            <person name="Schulz F."/>
            <person name="Roux S."/>
            <person name="Paez-Espino D."/>
            <person name="Jungbluth S."/>
            <person name="Walsh D.A."/>
            <person name="Denef V.J."/>
            <person name="McMahon K.D."/>
            <person name="Konstantinidis K.T."/>
            <person name="Eloe-Fadrosh E.A."/>
            <person name="Kyrpides N.C."/>
            <person name="Woyke T."/>
        </authorList>
    </citation>
    <scope>NUCLEOTIDE SEQUENCE</scope>
    <source>
        <strain evidence="2">GVMAG-S-ERX556106-38</strain>
    </source>
</reference>
<dbReference type="AlphaFoldDB" id="A0A6C0FCQ9"/>
<feature type="compositionally biased region" description="Pro residues" evidence="1">
    <location>
        <begin position="300"/>
        <end position="334"/>
    </location>
</feature>
<evidence type="ECO:0000313" key="2">
    <source>
        <dbReference type="EMBL" id="QHT38804.1"/>
    </source>
</evidence>
<sequence length="523" mass="57599">MKLNLKSLGLSKKYAVIILIVLLTLLIFIGPTCVSFSEKVLPYNSVKEGMNHSNGQNYELIDIANIKVYSMDSYEDYNGVIQTGEVFIRKENGALVGRPQIDIPSYGENDIIKLNGESTGKALLNVPGSDDGSQGYLGYTLYEKTSSGWSQIDTLNLNDGTDWRSIVNTIRHYWLSAWRDINAPLKYTTRYKSTAEGSPKILTSTVYYSGGFDIGSDGNIIQKGQWSYTDPTATQASATVAAEPVPQGPDMSQQQSGPPPSSTMQQSEPAPAGDMQESGPPPGDMQQSGPAPAGDMQQSGPPPGDMQQSGPPPGEMQQSGPPPGDMQQIGPPPDSGMYHSGMYQDHPPEYDWVEAEEYHHDFPDYHDENTRHGTTLASQSGSLIHADNSNTMNEQAYHREIERAHHRPEHSMPSHGLHDTIPAGHHPSEHTAMESSARYASLKEMSDHVKDYHHNQSAQPVNLIYLQRYTKPDPQAVRPLTPLLPSNLGVNLTMTHNLNDSTSHQLNRGMSVMHHVMTQSNRR</sequence>
<feature type="compositionally biased region" description="Low complexity" evidence="1">
    <location>
        <begin position="248"/>
        <end position="267"/>
    </location>
</feature>
<evidence type="ECO:0000256" key="1">
    <source>
        <dbReference type="SAM" id="MobiDB-lite"/>
    </source>
</evidence>